<name>A0A7W7M2L6_9MICC</name>
<comment type="caution">
    <text evidence="2">The sequence shown here is derived from an EMBL/GenBank/DDBJ whole genome shotgun (WGS) entry which is preliminary data.</text>
</comment>
<feature type="region of interest" description="Disordered" evidence="1">
    <location>
        <begin position="1"/>
        <end position="28"/>
    </location>
</feature>
<feature type="compositionally biased region" description="Basic residues" evidence="1">
    <location>
        <begin position="1"/>
        <end position="12"/>
    </location>
</feature>
<accession>A0A7W7M2L6</accession>
<sequence>MPRKNSRRRRGTRTPAPGAGRRPAGPGRADALEAMLGIDTGYSHDLAGDGGWHVRQIPAWRAVKDYTCPGCGRTIRQGVAHLVAWRSDWIMGDEEAAADRRHWHPVCWRTRPTR</sequence>
<dbReference type="Proteomes" id="UP000540191">
    <property type="component" value="Unassembled WGS sequence"/>
</dbReference>
<dbReference type="AlphaFoldDB" id="A0A7W7M2L6"/>
<dbReference type="EMBL" id="JACHNA010000001">
    <property type="protein sequence ID" value="MBB4734959.1"/>
    <property type="molecule type" value="Genomic_DNA"/>
</dbReference>
<evidence type="ECO:0008006" key="4">
    <source>
        <dbReference type="Google" id="ProtNLM"/>
    </source>
</evidence>
<proteinExistence type="predicted"/>
<gene>
    <name evidence="2" type="ORF">HDA30_000467</name>
</gene>
<organism evidence="2 3">
    <name type="scientific">Micrococcus cohnii</name>
    <dbReference type="NCBI Taxonomy" id="993416"/>
    <lineage>
        <taxon>Bacteria</taxon>
        <taxon>Bacillati</taxon>
        <taxon>Actinomycetota</taxon>
        <taxon>Actinomycetes</taxon>
        <taxon>Micrococcales</taxon>
        <taxon>Micrococcaceae</taxon>
        <taxon>Micrococcus</taxon>
    </lineage>
</organism>
<feature type="compositionally biased region" description="Low complexity" evidence="1">
    <location>
        <begin position="13"/>
        <end position="28"/>
    </location>
</feature>
<evidence type="ECO:0000313" key="3">
    <source>
        <dbReference type="Proteomes" id="UP000540191"/>
    </source>
</evidence>
<keyword evidence="3" id="KW-1185">Reference proteome</keyword>
<evidence type="ECO:0000256" key="1">
    <source>
        <dbReference type="SAM" id="MobiDB-lite"/>
    </source>
</evidence>
<reference evidence="2 3" key="1">
    <citation type="submission" date="2020-08" db="EMBL/GenBank/DDBJ databases">
        <title>Sequencing the genomes of 1000 actinobacteria strains.</title>
        <authorList>
            <person name="Klenk H.-P."/>
        </authorList>
    </citation>
    <scope>NUCLEOTIDE SEQUENCE [LARGE SCALE GENOMIC DNA]</scope>
    <source>
        <strain evidence="2 3">DSM 23974</strain>
    </source>
</reference>
<evidence type="ECO:0000313" key="2">
    <source>
        <dbReference type="EMBL" id="MBB4734959.1"/>
    </source>
</evidence>
<protein>
    <recommendedName>
        <fullName evidence="4">ATP/GTP-binding protein</fullName>
    </recommendedName>
</protein>